<keyword evidence="2" id="KW-0472">Membrane</keyword>
<dbReference type="OMA" id="KVCCIGG"/>
<evidence type="ECO:0000256" key="2">
    <source>
        <dbReference type="SAM" id="Phobius"/>
    </source>
</evidence>
<reference evidence="3" key="1">
    <citation type="submission" date="2022-11" db="UniProtKB">
        <authorList>
            <consortium name="EnsemblMetazoa"/>
        </authorList>
    </citation>
    <scope>IDENTIFICATION</scope>
</reference>
<dbReference type="AlphaFoldDB" id="A0A914AI60"/>
<evidence type="ECO:0000313" key="3">
    <source>
        <dbReference type="EnsemblMetazoa" id="XP_038063226.1"/>
    </source>
</evidence>
<dbReference type="OrthoDB" id="2126785at2759"/>
<name>A0A914AI60_PATMI</name>
<dbReference type="EnsemblMetazoa" id="XM_038207298.1">
    <property type="protein sequence ID" value="XP_038063226.1"/>
    <property type="gene ID" value="LOC119733937"/>
</dbReference>
<evidence type="ECO:0000313" key="4">
    <source>
        <dbReference type="Proteomes" id="UP000887568"/>
    </source>
</evidence>
<organism evidence="3 4">
    <name type="scientific">Patiria miniata</name>
    <name type="common">Bat star</name>
    <name type="synonym">Asterina miniata</name>
    <dbReference type="NCBI Taxonomy" id="46514"/>
    <lineage>
        <taxon>Eukaryota</taxon>
        <taxon>Metazoa</taxon>
        <taxon>Echinodermata</taxon>
        <taxon>Eleutherozoa</taxon>
        <taxon>Asterozoa</taxon>
        <taxon>Asteroidea</taxon>
        <taxon>Valvatacea</taxon>
        <taxon>Valvatida</taxon>
        <taxon>Asterinidae</taxon>
        <taxon>Patiria</taxon>
    </lineage>
</organism>
<keyword evidence="2" id="KW-1133">Transmembrane helix</keyword>
<keyword evidence="2" id="KW-0812">Transmembrane</keyword>
<accession>A0A914AI60</accession>
<sequence>MTKTMDSPQVHHAADFARGLLTNVLDDLLSQVDGSSKTDRIKESLGSIREIYQKRLSCASSQYRTDWNDPANRCAYVFLYLLQHCHLVCTSLQINSEEILTAWRRKSNLKVCCIGGGPGSDLVGLTTFLRENNIFPSKLECLVLDLYPSWEDAWMSISEYIPCPDRVGVAYRPCNVVNDTLVLNDVREFIKQADMLTFVKSFSAVSAFFRKDSRRGNLLRSFLRDIKPGCFVLFIDNEHVSDGHFQQEFASRVGLELVFERRGAQTVPRGTYSQTIKKYCRLLECQPMRTCDVIIQLFRKKVPVEVLRSTIPERPSSSTAQRAKAPQHPSHQHRSQEVEAVRSTIHNRPSSSTARRSQTPPRPSHQYRSQDYSYNYREPGIPRSTSHDNEGLSWTEAGIILGVGVGALLLISLWRNR</sequence>
<feature type="transmembrane region" description="Helical" evidence="2">
    <location>
        <begin position="392"/>
        <end position="414"/>
    </location>
</feature>
<evidence type="ECO:0000256" key="1">
    <source>
        <dbReference type="SAM" id="MobiDB-lite"/>
    </source>
</evidence>
<protein>
    <submittedName>
        <fullName evidence="3">Uncharacterized protein</fullName>
    </submittedName>
</protein>
<keyword evidence="4" id="KW-1185">Reference proteome</keyword>
<feature type="region of interest" description="Disordered" evidence="1">
    <location>
        <begin position="309"/>
        <end position="389"/>
    </location>
</feature>
<feature type="compositionally biased region" description="Polar residues" evidence="1">
    <location>
        <begin position="344"/>
        <end position="359"/>
    </location>
</feature>
<dbReference type="Proteomes" id="UP000887568">
    <property type="component" value="Unplaced"/>
</dbReference>
<dbReference type="GeneID" id="119733937"/>
<dbReference type="RefSeq" id="XP_038063226.1">
    <property type="nucleotide sequence ID" value="XM_038207298.1"/>
</dbReference>
<proteinExistence type="predicted"/>